<proteinExistence type="predicted"/>
<dbReference type="KEGG" id="dpr:Despr_2834"/>
<sequence>MNCNNGINKGNVLWTVLLLLALLLWWGEVEAAGMRFIYTNDNLGELDSCG</sequence>
<dbReference type="Proteomes" id="UP000006365">
    <property type="component" value="Chromosome"/>
</dbReference>
<dbReference type="AlphaFoldDB" id="A0A7U3YPE2"/>
<keyword evidence="2" id="KW-1185">Reference proteome</keyword>
<organism evidence="1 2">
    <name type="scientific">Desulfobulbus propionicus (strain ATCC 33891 / DSM 2032 / VKM B-1956 / 1pr3)</name>
    <dbReference type="NCBI Taxonomy" id="577650"/>
    <lineage>
        <taxon>Bacteria</taxon>
        <taxon>Pseudomonadati</taxon>
        <taxon>Thermodesulfobacteriota</taxon>
        <taxon>Desulfobulbia</taxon>
        <taxon>Desulfobulbales</taxon>
        <taxon>Desulfobulbaceae</taxon>
        <taxon>Desulfobulbus</taxon>
    </lineage>
</organism>
<evidence type="ECO:0000313" key="2">
    <source>
        <dbReference type="Proteomes" id="UP000006365"/>
    </source>
</evidence>
<evidence type="ECO:0000313" key="1">
    <source>
        <dbReference type="EMBL" id="ADW18968.1"/>
    </source>
</evidence>
<accession>A0A7U3YPE2</accession>
<reference evidence="1 2" key="1">
    <citation type="journal article" date="2011" name="Stand. Genomic Sci.">
        <title>Complete genome sequence of Desulfobulbus propionicus type strain (1pr3).</title>
        <authorList>
            <person name="Pagani I."/>
            <person name="Lapidus A."/>
            <person name="Nolan M."/>
            <person name="Lucas S."/>
            <person name="Hammon N."/>
            <person name="Deshpande S."/>
            <person name="Cheng J.F."/>
            <person name="Chertkov O."/>
            <person name="Davenport K."/>
            <person name="Tapia R."/>
            <person name="Han C."/>
            <person name="Goodwin L."/>
            <person name="Pitluck S."/>
            <person name="Liolios K."/>
            <person name="Mavromatis K."/>
            <person name="Ivanova N."/>
            <person name="Mikhailova N."/>
            <person name="Pati A."/>
            <person name="Chen A."/>
            <person name="Palaniappan K."/>
            <person name="Land M."/>
            <person name="Hauser L."/>
            <person name="Chang Y.J."/>
            <person name="Jeffries C.D."/>
            <person name="Detter J.C."/>
            <person name="Brambilla E."/>
            <person name="Kannan K.P."/>
            <person name="Djao O.D."/>
            <person name="Rohde M."/>
            <person name="Pukall R."/>
            <person name="Spring S."/>
            <person name="Goker M."/>
            <person name="Sikorski J."/>
            <person name="Woyke T."/>
            <person name="Bristow J."/>
            <person name="Eisen J.A."/>
            <person name="Markowitz V."/>
            <person name="Hugenholtz P."/>
            <person name="Kyrpides N.C."/>
            <person name="Klenk H.P."/>
        </authorList>
    </citation>
    <scope>NUCLEOTIDE SEQUENCE [LARGE SCALE GENOMIC DNA]</scope>
    <source>
        <strain evidence="2">ATCC 33891 / DSM 2032 / 1pr3</strain>
    </source>
</reference>
<protein>
    <submittedName>
        <fullName evidence="1">Uncharacterized protein</fullName>
    </submittedName>
</protein>
<dbReference type="EMBL" id="CP002364">
    <property type="protein sequence ID" value="ADW18968.1"/>
    <property type="molecule type" value="Genomic_DNA"/>
</dbReference>
<name>A0A7U3YPE2_DESPD</name>
<gene>
    <name evidence="1" type="ordered locus">Despr_2834</name>
</gene>